<dbReference type="SUPFAM" id="SSF102705">
    <property type="entry name" value="NIF3 (NGG1p interacting factor 3)-like"/>
    <property type="match status" value="1"/>
</dbReference>
<evidence type="ECO:0000256" key="5">
    <source>
        <dbReference type="PIRNR" id="PIRNR037489"/>
    </source>
</evidence>
<comment type="similarity">
    <text evidence="1 5">Belongs to the GTP cyclohydrolase I type 2/NIF3 family.</text>
</comment>
<dbReference type="FunFam" id="3.30.70.120:FF:000006">
    <property type="entry name" value="GTP cyclohydrolase 1 type 2 homolog"/>
    <property type="match status" value="1"/>
</dbReference>
<dbReference type="PANTHER" id="PTHR13799">
    <property type="entry name" value="NGG1 INTERACTING FACTOR 3"/>
    <property type="match status" value="1"/>
</dbReference>
<evidence type="ECO:0000256" key="6">
    <source>
        <dbReference type="PIRSR" id="PIRSR602678-1"/>
    </source>
</evidence>
<feature type="binding site" evidence="6">
    <location>
        <position position="66"/>
    </location>
    <ligand>
        <name>a divalent metal cation</name>
        <dbReference type="ChEBI" id="CHEBI:60240"/>
        <label>1</label>
    </ligand>
</feature>
<dbReference type="InterPro" id="IPR002678">
    <property type="entry name" value="DUF34/NIF3"/>
</dbReference>
<comment type="subunit">
    <text evidence="2">Homohexamer.</text>
</comment>
<dbReference type="PIRSF" id="PIRSF037489">
    <property type="entry name" value="UCP037489_NIF3_YqfO"/>
    <property type="match status" value="1"/>
</dbReference>
<dbReference type="InterPro" id="IPR017221">
    <property type="entry name" value="DUF34/NIF3_bac"/>
</dbReference>
<evidence type="ECO:0000256" key="4">
    <source>
        <dbReference type="ARBA" id="ARBA00022723"/>
    </source>
</evidence>
<feature type="binding site" evidence="6">
    <location>
        <position position="332"/>
    </location>
    <ligand>
        <name>a divalent metal cation</name>
        <dbReference type="ChEBI" id="CHEBI:60240"/>
        <label>1</label>
    </ligand>
</feature>
<feature type="binding site" evidence="6">
    <location>
        <position position="328"/>
    </location>
    <ligand>
        <name>a divalent metal cation</name>
        <dbReference type="ChEBI" id="CHEBI:60240"/>
        <label>1</label>
    </ligand>
</feature>
<dbReference type="InterPro" id="IPR036069">
    <property type="entry name" value="DUF34/NIF3_sf"/>
</dbReference>
<sequence length="365" mass="40330">MVQLKHIIKELETFAPPAFQENYDNSGLQAGDPGMEIQGILTSLDVTEEIVNEAIDQGANLIVAHHPLSLKGFKTITGQTAPERILIKAIKNDIAIYSAHTNIDSIEKGVSGKLAKKLGLTNVKVLQGRKDLLVKLVTFVPADQAEDVREAIFNAGAGVIGNYDSCSYNLEGQGSFRAGENTNPFVGEKEKLHFETEVRIETILPEYLKGKVIAALKKAHPYEEVAYDLYPLSNQWDKVGFGAVGELNNSIKEIDFFDKIKEITGCGCIRHTRLLDRPIKRVAVCGGSGSFLLEGAISAGADLFISADFKYHQFQEADNKIVIADIGHYESEQFTKEVFFELLTKKFPNFAVRLSNVSTNPIKYY</sequence>
<dbReference type="InterPro" id="IPR015867">
    <property type="entry name" value="N-reg_PII/ATP_PRibTrfase_C"/>
</dbReference>
<proteinExistence type="inferred from homology"/>
<feature type="binding site" evidence="6">
    <location>
        <position position="104"/>
    </location>
    <ligand>
        <name>a divalent metal cation</name>
        <dbReference type="ChEBI" id="CHEBI:60240"/>
        <label>1</label>
    </ligand>
</feature>
<feature type="binding site" evidence="6">
    <location>
        <position position="65"/>
    </location>
    <ligand>
        <name>a divalent metal cation</name>
        <dbReference type="ChEBI" id="CHEBI:60240"/>
        <label>1</label>
    </ligand>
</feature>
<evidence type="ECO:0000313" key="7">
    <source>
        <dbReference type="EMBL" id="PWD99916.1"/>
    </source>
</evidence>
<accession>A0A2U2BA53</accession>
<evidence type="ECO:0000256" key="3">
    <source>
        <dbReference type="ARBA" id="ARBA00022112"/>
    </source>
</evidence>
<dbReference type="EMBL" id="QEWP01000005">
    <property type="protein sequence ID" value="PWD99916.1"/>
    <property type="molecule type" value="Genomic_DNA"/>
</dbReference>
<evidence type="ECO:0000313" key="8">
    <source>
        <dbReference type="Proteomes" id="UP000244956"/>
    </source>
</evidence>
<dbReference type="GO" id="GO:0046872">
    <property type="term" value="F:metal ion binding"/>
    <property type="evidence" value="ECO:0007669"/>
    <property type="project" value="UniProtKB-UniRule"/>
</dbReference>
<comment type="caution">
    <text evidence="7">The sequence shown here is derived from an EMBL/GenBank/DDBJ whole genome shotgun (WGS) entry which is preliminary data.</text>
</comment>
<protein>
    <recommendedName>
        <fullName evidence="3 5">GTP cyclohydrolase 1 type 2 homolog</fullName>
    </recommendedName>
</protein>
<dbReference type="OrthoDB" id="9792792at2"/>
<dbReference type="Gene3D" id="3.40.1390.30">
    <property type="entry name" value="NIF3 (NGG1p interacting factor 3)-like"/>
    <property type="match status" value="1"/>
</dbReference>
<keyword evidence="4 5" id="KW-0479">Metal-binding</keyword>
<organism evidence="7 8">
    <name type="scientific">Marinilabilia rubra</name>
    <dbReference type="NCBI Taxonomy" id="2162893"/>
    <lineage>
        <taxon>Bacteria</taxon>
        <taxon>Pseudomonadati</taxon>
        <taxon>Bacteroidota</taxon>
        <taxon>Bacteroidia</taxon>
        <taxon>Marinilabiliales</taxon>
        <taxon>Marinilabiliaceae</taxon>
        <taxon>Marinilabilia</taxon>
    </lineage>
</organism>
<evidence type="ECO:0000256" key="1">
    <source>
        <dbReference type="ARBA" id="ARBA00006964"/>
    </source>
</evidence>
<dbReference type="FunFam" id="3.40.1390.30:FF:000001">
    <property type="entry name" value="GTP cyclohydrolase 1 type 2"/>
    <property type="match status" value="1"/>
</dbReference>
<evidence type="ECO:0000256" key="2">
    <source>
        <dbReference type="ARBA" id="ARBA00011643"/>
    </source>
</evidence>
<dbReference type="NCBIfam" id="TIGR00486">
    <property type="entry name" value="YbgI_SA1388"/>
    <property type="match status" value="1"/>
</dbReference>
<dbReference type="Pfam" id="PF01784">
    <property type="entry name" value="DUF34_NIF3"/>
    <property type="match status" value="1"/>
</dbReference>
<reference evidence="7 8" key="1">
    <citation type="submission" date="2018-05" db="EMBL/GenBank/DDBJ databases">
        <title>Marinilabilia rubrum sp. nov., isolated from saltern sediment.</title>
        <authorList>
            <person name="Zhang R."/>
        </authorList>
    </citation>
    <scope>NUCLEOTIDE SEQUENCE [LARGE SCALE GENOMIC DNA]</scope>
    <source>
        <strain evidence="7 8">WTE16</strain>
    </source>
</reference>
<dbReference type="AlphaFoldDB" id="A0A2U2BA53"/>
<dbReference type="Proteomes" id="UP000244956">
    <property type="component" value="Unassembled WGS sequence"/>
</dbReference>
<gene>
    <name evidence="7" type="ORF">DDZ16_08485</name>
</gene>
<keyword evidence="8" id="KW-1185">Reference proteome</keyword>
<dbReference type="GO" id="GO:0005737">
    <property type="term" value="C:cytoplasm"/>
    <property type="evidence" value="ECO:0007669"/>
    <property type="project" value="TreeGrafter"/>
</dbReference>
<dbReference type="RefSeq" id="WP_109264017.1">
    <property type="nucleotide sequence ID" value="NZ_QEWP01000005.1"/>
</dbReference>
<name>A0A2U2BA53_9BACT</name>
<dbReference type="Gene3D" id="3.30.70.120">
    <property type="match status" value="1"/>
</dbReference>
<dbReference type="PANTHER" id="PTHR13799:SF14">
    <property type="entry name" value="GTP CYCLOHYDROLASE 1 TYPE 2 HOMOLOG"/>
    <property type="match status" value="1"/>
</dbReference>